<evidence type="ECO:0000313" key="1">
    <source>
        <dbReference type="EMBL" id="RCV46902.1"/>
    </source>
</evidence>
<proteinExistence type="predicted"/>
<accession>A0A368SWU4</accession>
<dbReference type="AlphaFoldDB" id="A0A368SWU4"/>
<gene>
    <name evidence="1" type="ORF">SETIT_9G568500v2</name>
</gene>
<sequence>MGALVFLFGPVLEADVCYCLGVLDAMLDMIGRILSFLLFLVDKPRIMASSSSQVTIRICSVLCWLTSDQKQNTHRFGGYLLNQRTLFCCFYRMSFFVTRVLPKA</sequence>
<reference evidence="1" key="1">
    <citation type="journal article" date="2012" name="Nat. Biotechnol.">
        <title>Reference genome sequence of the model plant Setaria.</title>
        <authorList>
            <person name="Bennetzen J.L."/>
            <person name="Schmutz J."/>
            <person name="Wang H."/>
            <person name="Percifield R."/>
            <person name="Hawkins J."/>
            <person name="Pontaroli A.C."/>
            <person name="Estep M."/>
            <person name="Feng L."/>
            <person name="Vaughn J.N."/>
            <person name="Grimwood J."/>
            <person name="Jenkins J."/>
            <person name="Barry K."/>
            <person name="Lindquist E."/>
            <person name="Hellsten U."/>
            <person name="Deshpande S."/>
            <person name="Wang X."/>
            <person name="Wu X."/>
            <person name="Mitros T."/>
            <person name="Triplett J."/>
            <person name="Yang X."/>
            <person name="Ye C.Y."/>
            <person name="Mauro-Herrera M."/>
            <person name="Wang L."/>
            <person name="Li P."/>
            <person name="Sharma M."/>
            <person name="Sharma R."/>
            <person name="Ronald P.C."/>
            <person name="Panaud O."/>
            <person name="Kellogg E.A."/>
            <person name="Brutnell T.P."/>
            <person name="Doust A.N."/>
            <person name="Tuskan G.A."/>
            <person name="Rokhsar D."/>
            <person name="Devos K.M."/>
        </authorList>
    </citation>
    <scope>NUCLEOTIDE SEQUENCE [LARGE SCALE GENOMIC DNA]</scope>
    <source>
        <strain evidence="1">Yugu1</strain>
    </source>
</reference>
<organism evidence="1">
    <name type="scientific">Setaria italica</name>
    <name type="common">Foxtail millet</name>
    <name type="synonym">Panicum italicum</name>
    <dbReference type="NCBI Taxonomy" id="4555"/>
    <lineage>
        <taxon>Eukaryota</taxon>
        <taxon>Viridiplantae</taxon>
        <taxon>Streptophyta</taxon>
        <taxon>Embryophyta</taxon>
        <taxon>Tracheophyta</taxon>
        <taxon>Spermatophyta</taxon>
        <taxon>Magnoliopsida</taxon>
        <taxon>Liliopsida</taxon>
        <taxon>Poales</taxon>
        <taxon>Poaceae</taxon>
        <taxon>PACMAD clade</taxon>
        <taxon>Panicoideae</taxon>
        <taxon>Panicodae</taxon>
        <taxon>Paniceae</taxon>
        <taxon>Cenchrinae</taxon>
        <taxon>Setaria</taxon>
    </lineage>
</organism>
<name>A0A368SWU4_SETIT</name>
<reference evidence="1" key="2">
    <citation type="submission" date="2015-07" db="EMBL/GenBank/DDBJ databases">
        <authorList>
            <person name="Noorani M."/>
        </authorList>
    </citation>
    <scope>NUCLEOTIDE SEQUENCE</scope>
    <source>
        <strain evidence="1">Yugu1</strain>
    </source>
</reference>
<protein>
    <submittedName>
        <fullName evidence="1">Uncharacterized protein</fullName>
    </submittedName>
</protein>
<dbReference type="EMBL" id="CM003536">
    <property type="protein sequence ID" value="RCV46902.1"/>
    <property type="molecule type" value="Genomic_DNA"/>
</dbReference>